<dbReference type="Gene3D" id="3.20.20.70">
    <property type="entry name" value="Aldolase class I"/>
    <property type="match status" value="1"/>
</dbReference>
<feature type="domain" description="Radical SAM core" evidence="6">
    <location>
        <begin position="7"/>
        <end position="247"/>
    </location>
</feature>
<protein>
    <submittedName>
        <fullName evidence="7">Arylsulfatase regulator (Fe-S oxidoreductase)</fullName>
    </submittedName>
</protein>
<dbReference type="EMBL" id="FZMO01000136">
    <property type="protein sequence ID" value="SNQ48115.1"/>
    <property type="molecule type" value="Genomic_DNA"/>
</dbReference>
<dbReference type="AlphaFoldDB" id="A0A2I2KR19"/>
<dbReference type="SFLD" id="SFLDG01386">
    <property type="entry name" value="main_SPASM_domain-containing"/>
    <property type="match status" value="1"/>
</dbReference>
<dbReference type="InterPro" id="IPR013785">
    <property type="entry name" value="Aldolase_TIM"/>
</dbReference>
<organism evidence="7 8">
    <name type="scientific">Frankia canadensis</name>
    <dbReference type="NCBI Taxonomy" id="1836972"/>
    <lineage>
        <taxon>Bacteria</taxon>
        <taxon>Bacillati</taxon>
        <taxon>Actinomycetota</taxon>
        <taxon>Actinomycetes</taxon>
        <taxon>Frankiales</taxon>
        <taxon>Frankiaceae</taxon>
        <taxon>Frankia</taxon>
    </lineage>
</organism>
<dbReference type="InterPro" id="IPR058240">
    <property type="entry name" value="rSAM_sf"/>
</dbReference>
<keyword evidence="1" id="KW-0949">S-adenosyl-L-methionine</keyword>
<evidence type="ECO:0000256" key="3">
    <source>
        <dbReference type="ARBA" id="ARBA00023004"/>
    </source>
</evidence>
<name>A0A2I2KR19_9ACTN</name>
<keyword evidence="3" id="KW-0408">Iron</keyword>
<sequence>MTSPEIAMETDICSIVLQPTTLCNLNCDYCYLPDRAKRRVMEPGTARAVAESIRSQALRRGGIDVVWHGGEPLTLGHAAFSELLEPFSGMPVTHVVQTNATLINAGWLALFEKWEIEVGVSIDGNRAQTRHRVDRAGSAAFDRIMRGIERLRSGQFAFDVIAVVAEPEPEDARELYEFVVELGCRSLAVNIEEREGSNTRVRTYMPEKVRGFWAALADAWIDNPAIPVRELERVRHAMAPAGETSREIQSRHIDPFPTVAWNGDVTLISPELAGYTPFSCGNVREKDLHQIIQEGMLSSWISEYRRGLSLCGDNCAYFDFCEGGHPANRFFEHGRFDTTETDYCRNTKIALVDGCADDGPKSRGPDIKSALLDSDRMRRLLAIPEFGAGNEMPARFDNRPTWDNRGNNPPFDNRPAWDNWDKKGWSKKKGK</sequence>
<proteinExistence type="predicted"/>
<dbReference type="CDD" id="cd01335">
    <property type="entry name" value="Radical_SAM"/>
    <property type="match status" value="1"/>
</dbReference>
<dbReference type="OrthoDB" id="9782387at2"/>
<keyword evidence="2" id="KW-0479">Metal-binding</keyword>
<reference evidence="7 8" key="1">
    <citation type="submission" date="2017-06" db="EMBL/GenBank/DDBJ databases">
        <authorList>
            <person name="Kim H.J."/>
            <person name="Triplett B.A."/>
        </authorList>
    </citation>
    <scope>NUCLEOTIDE SEQUENCE [LARGE SCALE GENOMIC DNA]</scope>
    <source>
        <strain evidence="7">FRACA_ARgP5</strain>
    </source>
</reference>
<dbReference type="NCBIfam" id="NF041721">
    <property type="entry name" value="phane_AmcA_1"/>
    <property type="match status" value="1"/>
</dbReference>
<keyword evidence="8" id="KW-1185">Reference proteome</keyword>
<dbReference type="InterPro" id="IPR007197">
    <property type="entry name" value="rSAM"/>
</dbReference>
<evidence type="ECO:0000256" key="4">
    <source>
        <dbReference type="ARBA" id="ARBA00023014"/>
    </source>
</evidence>
<evidence type="ECO:0000256" key="5">
    <source>
        <dbReference type="SAM" id="MobiDB-lite"/>
    </source>
</evidence>
<feature type="region of interest" description="Disordered" evidence="5">
    <location>
        <begin position="392"/>
        <end position="431"/>
    </location>
</feature>
<evidence type="ECO:0000256" key="1">
    <source>
        <dbReference type="ARBA" id="ARBA00022691"/>
    </source>
</evidence>
<dbReference type="GO" id="GO:0016491">
    <property type="term" value="F:oxidoreductase activity"/>
    <property type="evidence" value="ECO:0007669"/>
    <property type="project" value="InterPro"/>
</dbReference>
<evidence type="ECO:0000256" key="2">
    <source>
        <dbReference type="ARBA" id="ARBA00022723"/>
    </source>
</evidence>
<gene>
    <name evidence="7" type="ORF">FRACA_2200009</name>
</gene>
<dbReference type="SFLD" id="SFLDG01067">
    <property type="entry name" value="SPASM/twitch_domain_containing"/>
    <property type="match status" value="1"/>
</dbReference>
<evidence type="ECO:0000313" key="8">
    <source>
        <dbReference type="Proteomes" id="UP000234331"/>
    </source>
</evidence>
<dbReference type="PANTHER" id="PTHR43273">
    <property type="entry name" value="ANAEROBIC SULFATASE-MATURATING ENZYME HOMOLOG ASLB-RELATED"/>
    <property type="match status" value="1"/>
</dbReference>
<dbReference type="InterPro" id="IPR023867">
    <property type="entry name" value="Sulphatase_maturase_rSAM"/>
</dbReference>
<evidence type="ECO:0000259" key="6">
    <source>
        <dbReference type="PROSITE" id="PS51918"/>
    </source>
</evidence>
<dbReference type="SFLD" id="SFLDG01072">
    <property type="entry name" value="dehydrogenase_like"/>
    <property type="match status" value="1"/>
</dbReference>
<dbReference type="SFLD" id="SFLDS00029">
    <property type="entry name" value="Radical_SAM"/>
    <property type="match status" value="1"/>
</dbReference>
<dbReference type="RefSeq" id="WP_101831850.1">
    <property type="nucleotide sequence ID" value="NZ_FZMO01000136.1"/>
</dbReference>
<keyword evidence="4" id="KW-0411">Iron-sulfur</keyword>
<dbReference type="Proteomes" id="UP000234331">
    <property type="component" value="Unassembled WGS sequence"/>
</dbReference>
<dbReference type="GO" id="GO:0046872">
    <property type="term" value="F:metal ion binding"/>
    <property type="evidence" value="ECO:0007669"/>
    <property type="project" value="UniProtKB-KW"/>
</dbReference>
<dbReference type="SUPFAM" id="SSF102114">
    <property type="entry name" value="Radical SAM enzymes"/>
    <property type="match status" value="1"/>
</dbReference>
<dbReference type="Pfam" id="PF04055">
    <property type="entry name" value="Radical_SAM"/>
    <property type="match status" value="1"/>
</dbReference>
<dbReference type="PANTHER" id="PTHR43273:SF8">
    <property type="entry name" value="RADICAL SAM DOMAIN PROTEIN"/>
    <property type="match status" value="1"/>
</dbReference>
<dbReference type="GO" id="GO:0051536">
    <property type="term" value="F:iron-sulfur cluster binding"/>
    <property type="evidence" value="ECO:0007669"/>
    <property type="project" value="UniProtKB-KW"/>
</dbReference>
<accession>A0A2I2KR19</accession>
<dbReference type="PROSITE" id="PS51918">
    <property type="entry name" value="RADICAL_SAM"/>
    <property type="match status" value="1"/>
</dbReference>
<evidence type="ECO:0000313" key="7">
    <source>
        <dbReference type="EMBL" id="SNQ48115.1"/>
    </source>
</evidence>